<keyword evidence="4 6" id="KW-0472">Membrane</keyword>
<feature type="compositionally biased region" description="Acidic residues" evidence="5">
    <location>
        <begin position="67"/>
        <end position="82"/>
    </location>
</feature>
<dbReference type="Proteomes" id="UP001620234">
    <property type="component" value="Unassembled WGS sequence"/>
</dbReference>
<dbReference type="Pfam" id="PF01226">
    <property type="entry name" value="Form_Nir_trans"/>
    <property type="match status" value="1"/>
</dbReference>
<comment type="subcellular location">
    <subcellularLocation>
        <location evidence="1">Membrane</location>
        <topology evidence="1">Multi-pass membrane protein</topology>
    </subcellularLocation>
</comment>
<dbReference type="InterPro" id="IPR000292">
    <property type="entry name" value="For/NO2_transpt"/>
</dbReference>
<evidence type="ECO:0000256" key="4">
    <source>
        <dbReference type="ARBA" id="ARBA00023136"/>
    </source>
</evidence>
<feature type="transmembrane region" description="Helical" evidence="6">
    <location>
        <begin position="254"/>
        <end position="277"/>
    </location>
</feature>
<dbReference type="PANTHER" id="PTHR30520">
    <property type="entry name" value="FORMATE TRANSPORTER-RELATED"/>
    <property type="match status" value="1"/>
</dbReference>
<feature type="transmembrane region" description="Helical" evidence="6">
    <location>
        <begin position="284"/>
        <end position="307"/>
    </location>
</feature>
<proteinExistence type="predicted"/>
<dbReference type="RefSeq" id="WP_404672244.1">
    <property type="nucleotide sequence ID" value="NZ_JBJDPD010000017.1"/>
</dbReference>
<feature type="transmembrane region" description="Helical" evidence="6">
    <location>
        <begin position="129"/>
        <end position="155"/>
    </location>
</feature>
<feature type="transmembrane region" description="Helical" evidence="6">
    <location>
        <begin position="327"/>
        <end position="349"/>
    </location>
</feature>
<organism evidence="7 8">
    <name type="scientific">Psychrobacter namhaensis</name>
    <dbReference type="NCBI Taxonomy" id="292734"/>
    <lineage>
        <taxon>Bacteria</taxon>
        <taxon>Pseudomonadati</taxon>
        <taxon>Pseudomonadota</taxon>
        <taxon>Gammaproteobacteria</taxon>
        <taxon>Moraxellales</taxon>
        <taxon>Moraxellaceae</taxon>
        <taxon>Psychrobacter</taxon>
    </lineage>
</organism>
<feature type="transmembrane region" description="Helical" evidence="6">
    <location>
        <begin position="207"/>
        <end position="234"/>
    </location>
</feature>
<keyword evidence="3 6" id="KW-1133">Transmembrane helix</keyword>
<evidence type="ECO:0000256" key="3">
    <source>
        <dbReference type="ARBA" id="ARBA00022989"/>
    </source>
</evidence>
<feature type="region of interest" description="Disordered" evidence="5">
    <location>
        <begin position="1"/>
        <end position="89"/>
    </location>
</feature>
<keyword evidence="2 6" id="KW-0812">Transmembrane</keyword>
<dbReference type="Gene3D" id="1.20.1080.10">
    <property type="entry name" value="Glycerol uptake facilitator protein"/>
    <property type="match status" value="1"/>
</dbReference>
<dbReference type="InterPro" id="IPR023271">
    <property type="entry name" value="Aquaporin-like"/>
</dbReference>
<evidence type="ECO:0000256" key="1">
    <source>
        <dbReference type="ARBA" id="ARBA00004141"/>
    </source>
</evidence>
<evidence type="ECO:0000313" key="8">
    <source>
        <dbReference type="Proteomes" id="UP001620234"/>
    </source>
</evidence>
<accession>A0ABW8LDU7</accession>
<dbReference type="PANTHER" id="PTHR30520:SF2">
    <property type="entry name" value="INNER MEMBRANE PROTEIN YFDC"/>
    <property type="match status" value="1"/>
</dbReference>
<feature type="compositionally biased region" description="Basic and acidic residues" evidence="5">
    <location>
        <begin position="1"/>
        <end position="55"/>
    </location>
</feature>
<reference evidence="7 8" key="1">
    <citation type="submission" date="2024-11" db="EMBL/GenBank/DDBJ databases">
        <title>The Natural Products Discovery Center: Release of the First 8490 Sequenced Strains for Exploring Actinobacteria Biosynthetic Diversity.</title>
        <authorList>
            <person name="Kalkreuter E."/>
            <person name="Kautsar S.A."/>
            <person name="Yang D."/>
            <person name="Bader C.D."/>
            <person name="Teijaro C.N."/>
            <person name="Fluegel L."/>
            <person name="Davis C.M."/>
            <person name="Simpson J.R."/>
            <person name="Lauterbach L."/>
            <person name="Steele A.D."/>
            <person name="Gui C."/>
            <person name="Meng S."/>
            <person name="Li G."/>
            <person name="Viehrig K."/>
            <person name="Ye F."/>
            <person name="Su P."/>
            <person name="Kiefer A.F."/>
            <person name="Nichols A."/>
            <person name="Cepeda A.J."/>
            <person name="Yan W."/>
            <person name="Fan B."/>
            <person name="Jiang Y."/>
            <person name="Adhikari A."/>
            <person name="Zheng C.-J."/>
            <person name="Schuster L."/>
            <person name="Cowan T.M."/>
            <person name="Smanski M.J."/>
            <person name="Chevrette M.G."/>
            <person name="De Carvalho L.P.S."/>
            <person name="Shen B."/>
        </authorList>
    </citation>
    <scope>NUCLEOTIDE SEQUENCE [LARGE SCALE GENOMIC DNA]</scope>
    <source>
        <strain evidence="7 8">NPDC077433</strain>
    </source>
</reference>
<protein>
    <submittedName>
        <fullName evidence="7">Formate/nitrite transporter family protein</fullName>
    </submittedName>
</protein>
<name>A0ABW8LDU7_9GAMM</name>
<sequence length="381" mass="41795">MPQDTEHKTHSQTDSVDDKHAIDDASNHEYNADVMPQDKSDFDYRDKEDRDKSDSDAGALDVTNVLEDTEATEHLEDEDFSEEISKEDKETIKKVAHDDNLSQAKSHASILVEQAMDAKKTFGRSLGSLFTSALTAGLEIGISFFMILSAFALLSGVLPNHYALVIASLLYPIGFIIVVIGQSLLFTEQTSLLSLPVLNGIEPLNKLLRLWGIVIAGNVVGGCLFAALMIGLGLNMQLFSASDIDAYAEHILGFRWWVIFGSAILAGWMMGVTAWLVTSARDTLSRIVLVTVITGSIGFLGLHHSIIGNIEIFSALLYGNTVSLWRYLLFLAVILVGNTIGGVVFVAVLKNRTFLFDVEKVKEQTANDRADARTHVHGRRP</sequence>
<evidence type="ECO:0000256" key="6">
    <source>
        <dbReference type="SAM" id="Phobius"/>
    </source>
</evidence>
<dbReference type="EMBL" id="JBJDPD010000017">
    <property type="protein sequence ID" value="MFK4001580.1"/>
    <property type="molecule type" value="Genomic_DNA"/>
</dbReference>
<evidence type="ECO:0000256" key="5">
    <source>
        <dbReference type="SAM" id="MobiDB-lite"/>
    </source>
</evidence>
<evidence type="ECO:0000256" key="2">
    <source>
        <dbReference type="ARBA" id="ARBA00022692"/>
    </source>
</evidence>
<comment type="caution">
    <text evidence="7">The sequence shown here is derived from an EMBL/GenBank/DDBJ whole genome shotgun (WGS) entry which is preliminary data.</text>
</comment>
<feature type="transmembrane region" description="Helical" evidence="6">
    <location>
        <begin position="161"/>
        <end position="186"/>
    </location>
</feature>
<keyword evidence="8" id="KW-1185">Reference proteome</keyword>
<evidence type="ECO:0000313" key="7">
    <source>
        <dbReference type="EMBL" id="MFK4001580.1"/>
    </source>
</evidence>
<gene>
    <name evidence="7" type="ORF">ACI2I3_09565</name>
</gene>